<dbReference type="Pfam" id="PF08493">
    <property type="entry name" value="AflR"/>
    <property type="match status" value="1"/>
</dbReference>
<dbReference type="AlphaFoldDB" id="A0A6A6JIN5"/>
<evidence type="ECO:0000256" key="1">
    <source>
        <dbReference type="ARBA" id="ARBA00022723"/>
    </source>
</evidence>
<proteinExistence type="predicted"/>
<dbReference type="OrthoDB" id="2943660at2759"/>
<keyword evidence="4" id="KW-0804">Transcription</keyword>
<feature type="region of interest" description="Disordered" evidence="6">
    <location>
        <begin position="387"/>
        <end position="411"/>
    </location>
</feature>
<evidence type="ECO:0000313" key="9">
    <source>
        <dbReference type="Proteomes" id="UP000800097"/>
    </source>
</evidence>
<keyword evidence="5" id="KW-0539">Nucleus</keyword>
<evidence type="ECO:0000256" key="3">
    <source>
        <dbReference type="ARBA" id="ARBA00023125"/>
    </source>
</evidence>
<evidence type="ECO:0000256" key="6">
    <source>
        <dbReference type="SAM" id="MobiDB-lite"/>
    </source>
</evidence>
<dbReference type="GeneID" id="54555212"/>
<dbReference type="Proteomes" id="UP000800097">
    <property type="component" value="Unassembled WGS sequence"/>
</dbReference>
<evidence type="ECO:0000256" key="2">
    <source>
        <dbReference type="ARBA" id="ARBA00023015"/>
    </source>
</evidence>
<dbReference type="GO" id="GO:0005634">
    <property type="term" value="C:nucleus"/>
    <property type="evidence" value="ECO:0007669"/>
    <property type="project" value="InterPro"/>
</dbReference>
<keyword evidence="1" id="KW-0479">Metal-binding</keyword>
<keyword evidence="9" id="KW-1185">Reference proteome</keyword>
<protein>
    <recommendedName>
        <fullName evidence="7">Aflatoxin regulatory protein domain-containing protein</fullName>
    </recommendedName>
</protein>
<dbReference type="InterPro" id="IPR013700">
    <property type="entry name" value="AflR"/>
</dbReference>
<gene>
    <name evidence="8" type="ORF">EI97DRAFT_48096</name>
</gene>
<dbReference type="EMBL" id="ML986494">
    <property type="protein sequence ID" value="KAF2276084.1"/>
    <property type="molecule type" value="Genomic_DNA"/>
</dbReference>
<sequence>MGICCNYSPSMRLGKPRKNRNPDGTIMRDVSPATSCAPLHMGPRPTVIPRTTSYTAESSPEPNDPLFFAPPTPEYPYADAFMANGFDGSQSPYSDEGTFASGWSSEDRLVFQSPTDTFTSVPPITIPTSPFAAHSRTISMHSQPDLLMDGLRDPAPIPSPQFFPSPDRHSIPTFSPDKMALTSPMIPAPLPTPPASASMPKHDCTQFAFQTLNSLHPPPSEPTHGDFNGATGALPTLDTVLSTTKAAVDKLFVLLGCACSTNPHFSTTIAFTIMKVLAWYQAIAVMNHPGAESSINTTMEAFTHTPTSAGDYSREGDDEDTIRTHHVLGELRKIEKLIDRFQDRYCKAASASETGIDASVYASLESLLRTRVRDTFKITMKTAPEDVRRQVASRTHQQQQQQQMRARTMTF</sequence>
<evidence type="ECO:0000256" key="5">
    <source>
        <dbReference type="ARBA" id="ARBA00023242"/>
    </source>
</evidence>
<dbReference type="GO" id="GO:0046872">
    <property type="term" value="F:metal ion binding"/>
    <property type="evidence" value="ECO:0007669"/>
    <property type="project" value="UniProtKB-KW"/>
</dbReference>
<evidence type="ECO:0000259" key="7">
    <source>
        <dbReference type="Pfam" id="PF08493"/>
    </source>
</evidence>
<dbReference type="GO" id="GO:0003677">
    <property type="term" value="F:DNA binding"/>
    <property type="evidence" value="ECO:0007669"/>
    <property type="project" value="UniProtKB-KW"/>
</dbReference>
<keyword evidence="3" id="KW-0238">DNA-binding</keyword>
<dbReference type="RefSeq" id="XP_033653623.1">
    <property type="nucleotide sequence ID" value="XM_033802037.1"/>
</dbReference>
<evidence type="ECO:0000313" key="8">
    <source>
        <dbReference type="EMBL" id="KAF2276084.1"/>
    </source>
</evidence>
<organism evidence="8 9">
    <name type="scientific">Westerdykella ornata</name>
    <dbReference type="NCBI Taxonomy" id="318751"/>
    <lineage>
        <taxon>Eukaryota</taxon>
        <taxon>Fungi</taxon>
        <taxon>Dikarya</taxon>
        <taxon>Ascomycota</taxon>
        <taxon>Pezizomycotina</taxon>
        <taxon>Dothideomycetes</taxon>
        <taxon>Pleosporomycetidae</taxon>
        <taxon>Pleosporales</taxon>
        <taxon>Sporormiaceae</taxon>
        <taxon>Westerdykella</taxon>
    </lineage>
</organism>
<name>A0A6A6JIN5_WESOR</name>
<reference evidence="8" key="1">
    <citation type="journal article" date="2020" name="Stud. Mycol.">
        <title>101 Dothideomycetes genomes: a test case for predicting lifestyles and emergence of pathogens.</title>
        <authorList>
            <person name="Haridas S."/>
            <person name="Albert R."/>
            <person name="Binder M."/>
            <person name="Bloem J."/>
            <person name="Labutti K."/>
            <person name="Salamov A."/>
            <person name="Andreopoulos B."/>
            <person name="Baker S."/>
            <person name="Barry K."/>
            <person name="Bills G."/>
            <person name="Bluhm B."/>
            <person name="Cannon C."/>
            <person name="Castanera R."/>
            <person name="Culley D."/>
            <person name="Daum C."/>
            <person name="Ezra D."/>
            <person name="Gonzalez J."/>
            <person name="Henrissat B."/>
            <person name="Kuo A."/>
            <person name="Liang C."/>
            <person name="Lipzen A."/>
            <person name="Lutzoni F."/>
            <person name="Magnuson J."/>
            <person name="Mondo S."/>
            <person name="Nolan M."/>
            <person name="Ohm R."/>
            <person name="Pangilinan J."/>
            <person name="Park H.-J."/>
            <person name="Ramirez L."/>
            <person name="Alfaro M."/>
            <person name="Sun H."/>
            <person name="Tritt A."/>
            <person name="Yoshinaga Y."/>
            <person name="Zwiers L.-H."/>
            <person name="Turgeon B."/>
            <person name="Goodwin S."/>
            <person name="Spatafora J."/>
            <person name="Crous P."/>
            <person name="Grigoriev I."/>
        </authorList>
    </citation>
    <scope>NUCLEOTIDE SEQUENCE</scope>
    <source>
        <strain evidence="8">CBS 379.55</strain>
    </source>
</reference>
<evidence type="ECO:0000256" key="4">
    <source>
        <dbReference type="ARBA" id="ARBA00023163"/>
    </source>
</evidence>
<accession>A0A6A6JIN5</accession>
<keyword evidence="2" id="KW-0805">Transcription regulation</keyword>
<dbReference type="GO" id="GO:0006355">
    <property type="term" value="P:regulation of DNA-templated transcription"/>
    <property type="evidence" value="ECO:0007669"/>
    <property type="project" value="InterPro"/>
</dbReference>
<dbReference type="GO" id="GO:0045122">
    <property type="term" value="P:aflatoxin biosynthetic process"/>
    <property type="evidence" value="ECO:0007669"/>
    <property type="project" value="InterPro"/>
</dbReference>
<feature type="domain" description="Aflatoxin regulatory protein" evidence="7">
    <location>
        <begin position="201"/>
        <end position="293"/>
    </location>
</feature>